<feature type="repeat" description="ANK" evidence="3">
    <location>
        <begin position="277"/>
        <end position="310"/>
    </location>
</feature>
<evidence type="ECO:0000256" key="4">
    <source>
        <dbReference type="SAM" id="Coils"/>
    </source>
</evidence>
<feature type="compositionally biased region" description="Basic and acidic residues" evidence="5">
    <location>
        <begin position="181"/>
        <end position="190"/>
    </location>
</feature>
<name>A0AAN9VSX9_9ORTH</name>
<dbReference type="PROSITE" id="PS50088">
    <property type="entry name" value="ANK_REPEAT"/>
    <property type="match status" value="2"/>
</dbReference>
<evidence type="ECO:0000256" key="3">
    <source>
        <dbReference type="PROSITE-ProRule" id="PRU00023"/>
    </source>
</evidence>
<feature type="compositionally biased region" description="Pro residues" evidence="5">
    <location>
        <begin position="168"/>
        <end position="180"/>
    </location>
</feature>
<comment type="caution">
    <text evidence="6">The sequence shown here is derived from an EMBL/GenBank/DDBJ whole genome shotgun (WGS) entry which is preliminary data.</text>
</comment>
<dbReference type="SMART" id="SM00248">
    <property type="entry name" value="ANK"/>
    <property type="match status" value="4"/>
</dbReference>
<dbReference type="PANTHER" id="PTHR24171">
    <property type="entry name" value="ANKYRIN REPEAT DOMAIN-CONTAINING PROTEIN 39-RELATED"/>
    <property type="match status" value="1"/>
</dbReference>
<dbReference type="AlphaFoldDB" id="A0AAN9VSX9"/>
<protein>
    <submittedName>
        <fullName evidence="6">Uncharacterized protein</fullName>
    </submittedName>
</protein>
<evidence type="ECO:0000256" key="2">
    <source>
        <dbReference type="ARBA" id="ARBA00023043"/>
    </source>
</evidence>
<gene>
    <name evidence="6" type="ORF">R5R35_005483</name>
</gene>
<dbReference type="Gene3D" id="1.25.40.20">
    <property type="entry name" value="Ankyrin repeat-containing domain"/>
    <property type="match status" value="1"/>
</dbReference>
<sequence>MASTAGGEDSVLGAVGDVVQQMAQGLARMQDAMRQQHQEAQRHFEERLQDTFRQQLQEMHVQHEARLQEALRLQEQKLQEDFQQHLQAALHQQEARFLAALRREGRVDGSELMHTASAGAAAQLEGLEARMHKLEESVERALADVVPRVDAVLVHLEKQPAAAAAPDATPPQPQLQPAPPAHEDAYRAEVEQQPPSPLSDAAGWPADRRSAGMRELEAAVRKGREADVVRLLDAGADVNARVNREWTLLMLAAKEAHPAVVELLLARHADVHATTWDGRTALHYAAYNDPSGRCVQLLIGAGANVNSRRLFGATPLNDAVTARNEAGMRALVEAGAIKLARTSDSRSPLDYAKSRAIRRLFQL</sequence>
<dbReference type="InterPro" id="IPR036770">
    <property type="entry name" value="Ankyrin_rpt-contain_sf"/>
</dbReference>
<evidence type="ECO:0000256" key="5">
    <source>
        <dbReference type="SAM" id="MobiDB-lite"/>
    </source>
</evidence>
<proteinExistence type="predicted"/>
<feature type="region of interest" description="Disordered" evidence="5">
    <location>
        <begin position="161"/>
        <end position="210"/>
    </location>
</feature>
<feature type="coiled-coil region" evidence="4">
    <location>
        <begin position="26"/>
        <end position="73"/>
    </location>
</feature>
<keyword evidence="4" id="KW-0175">Coiled coil</keyword>
<keyword evidence="1" id="KW-0677">Repeat</keyword>
<keyword evidence="7" id="KW-1185">Reference proteome</keyword>
<reference evidence="6 7" key="1">
    <citation type="submission" date="2024-03" db="EMBL/GenBank/DDBJ databases">
        <title>The genome assembly and annotation of the cricket Gryllus longicercus Weissman &amp; Gray.</title>
        <authorList>
            <person name="Szrajer S."/>
            <person name="Gray D."/>
            <person name="Ylla G."/>
        </authorList>
    </citation>
    <scope>NUCLEOTIDE SEQUENCE [LARGE SCALE GENOMIC DNA]</scope>
    <source>
        <strain evidence="6">DAG 2021-001</strain>
        <tissue evidence="6">Whole body minus gut</tissue>
    </source>
</reference>
<feature type="coiled-coil region" evidence="4">
    <location>
        <begin position="117"/>
        <end position="144"/>
    </location>
</feature>
<evidence type="ECO:0000256" key="1">
    <source>
        <dbReference type="ARBA" id="ARBA00022737"/>
    </source>
</evidence>
<dbReference type="InterPro" id="IPR002110">
    <property type="entry name" value="Ankyrin_rpt"/>
</dbReference>
<keyword evidence="2 3" id="KW-0040">ANK repeat</keyword>
<accession>A0AAN9VSX9</accession>
<dbReference type="EMBL" id="JAZDUA010000049">
    <property type="protein sequence ID" value="KAK7870889.1"/>
    <property type="molecule type" value="Genomic_DNA"/>
</dbReference>
<organism evidence="6 7">
    <name type="scientific">Gryllus longicercus</name>
    <dbReference type="NCBI Taxonomy" id="2509291"/>
    <lineage>
        <taxon>Eukaryota</taxon>
        <taxon>Metazoa</taxon>
        <taxon>Ecdysozoa</taxon>
        <taxon>Arthropoda</taxon>
        <taxon>Hexapoda</taxon>
        <taxon>Insecta</taxon>
        <taxon>Pterygota</taxon>
        <taxon>Neoptera</taxon>
        <taxon>Polyneoptera</taxon>
        <taxon>Orthoptera</taxon>
        <taxon>Ensifera</taxon>
        <taxon>Gryllidea</taxon>
        <taxon>Grylloidea</taxon>
        <taxon>Gryllidae</taxon>
        <taxon>Gryllinae</taxon>
        <taxon>Gryllus</taxon>
    </lineage>
</organism>
<dbReference type="Proteomes" id="UP001378592">
    <property type="component" value="Unassembled WGS sequence"/>
</dbReference>
<dbReference type="SUPFAM" id="SSF48403">
    <property type="entry name" value="Ankyrin repeat"/>
    <property type="match status" value="1"/>
</dbReference>
<evidence type="ECO:0000313" key="6">
    <source>
        <dbReference type="EMBL" id="KAK7870889.1"/>
    </source>
</evidence>
<dbReference type="PROSITE" id="PS50297">
    <property type="entry name" value="ANK_REP_REGION"/>
    <property type="match status" value="1"/>
</dbReference>
<feature type="repeat" description="ANK" evidence="3">
    <location>
        <begin position="211"/>
        <end position="243"/>
    </location>
</feature>
<dbReference type="Pfam" id="PF12796">
    <property type="entry name" value="Ank_2"/>
    <property type="match status" value="1"/>
</dbReference>
<evidence type="ECO:0000313" key="7">
    <source>
        <dbReference type="Proteomes" id="UP001378592"/>
    </source>
</evidence>